<organism evidence="1 2">
    <name type="scientific">Smallanthus sonchifolius</name>
    <dbReference type="NCBI Taxonomy" id="185202"/>
    <lineage>
        <taxon>Eukaryota</taxon>
        <taxon>Viridiplantae</taxon>
        <taxon>Streptophyta</taxon>
        <taxon>Embryophyta</taxon>
        <taxon>Tracheophyta</taxon>
        <taxon>Spermatophyta</taxon>
        <taxon>Magnoliopsida</taxon>
        <taxon>eudicotyledons</taxon>
        <taxon>Gunneridae</taxon>
        <taxon>Pentapetalae</taxon>
        <taxon>asterids</taxon>
        <taxon>campanulids</taxon>
        <taxon>Asterales</taxon>
        <taxon>Asteraceae</taxon>
        <taxon>Asteroideae</taxon>
        <taxon>Heliantheae alliance</taxon>
        <taxon>Millerieae</taxon>
        <taxon>Smallanthus</taxon>
    </lineage>
</organism>
<evidence type="ECO:0000313" key="1">
    <source>
        <dbReference type="EMBL" id="KAI3804602.1"/>
    </source>
</evidence>
<dbReference type="Proteomes" id="UP001056120">
    <property type="component" value="Linkage Group LG09"/>
</dbReference>
<sequence>MVYSGLKKELGSMLRRKGFLSHMNGWIMNFIMMALVEAGEDEAPMTPPGGGNTPDLGFLQLLIATAHCGNECSN</sequence>
<proteinExistence type="predicted"/>
<protein>
    <submittedName>
        <fullName evidence="1">Uncharacterized protein</fullName>
    </submittedName>
</protein>
<comment type="caution">
    <text evidence="1">The sequence shown here is derived from an EMBL/GenBank/DDBJ whole genome shotgun (WGS) entry which is preliminary data.</text>
</comment>
<dbReference type="EMBL" id="CM042026">
    <property type="protein sequence ID" value="KAI3804602.1"/>
    <property type="molecule type" value="Genomic_DNA"/>
</dbReference>
<reference evidence="2" key="1">
    <citation type="journal article" date="2022" name="Mol. Ecol. Resour.">
        <title>The genomes of chicory, endive, great burdock and yacon provide insights into Asteraceae palaeo-polyploidization history and plant inulin production.</title>
        <authorList>
            <person name="Fan W."/>
            <person name="Wang S."/>
            <person name="Wang H."/>
            <person name="Wang A."/>
            <person name="Jiang F."/>
            <person name="Liu H."/>
            <person name="Zhao H."/>
            <person name="Xu D."/>
            <person name="Zhang Y."/>
        </authorList>
    </citation>
    <scope>NUCLEOTIDE SEQUENCE [LARGE SCALE GENOMIC DNA]</scope>
    <source>
        <strain evidence="2">cv. Yunnan</strain>
    </source>
</reference>
<keyword evidence="2" id="KW-1185">Reference proteome</keyword>
<gene>
    <name evidence="1" type="ORF">L1987_26278</name>
</gene>
<evidence type="ECO:0000313" key="2">
    <source>
        <dbReference type="Proteomes" id="UP001056120"/>
    </source>
</evidence>
<name>A0ACB9I9W6_9ASTR</name>
<accession>A0ACB9I9W6</accession>
<reference evidence="1 2" key="2">
    <citation type="journal article" date="2022" name="Mol. Ecol. Resour.">
        <title>The genomes of chicory, endive, great burdock and yacon provide insights into Asteraceae paleo-polyploidization history and plant inulin production.</title>
        <authorList>
            <person name="Fan W."/>
            <person name="Wang S."/>
            <person name="Wang H."/>
            <person name="Wang A."/>
            <person name="Jiang F."/>
            <person name="Liu H."/>
            <person name="Zhao H."/>
            <person name="Xu D."/>
            <person name="Zhang Y."/>
        </authorList>
    </citation>
    <scope>NUCLEOTIDE SEQUENCE [LARGE SCALE GENOMIC DNA]</scope>
    <source>
        <strain evidence="2">cv. Yunnan</strain>
        <tissue evidence="1">Leaves</tissue>
    </source>
</reference>